<accession>A0A9Q1KWW1</accession>
<feature type="compositionally biased region" description="Low complexity" evidence="11">
    <location>
        <begin position="44"/>
        <end position="55"/>
    </location>
</feature>
<keyword evidence="4 8" id="KW-0238">DNA-binding</keyword>
<dbReference type="InterPro" id="IPR009057">
    <property type="entry name" value="Homeodomain-like_sf"/>
</dbReference>
<evidence type="ECO:0000259" key="12">
    <source>
        <dbReference type="PROSITE" id="PS50071"/>
    </source>
</evidence>
<feature type="region of interest" description="Disordered" evidence="11">
    <location>
        <begin position="1"/>
        <end position="21"/>
    </location>
</feature>
<reference evidence="13" key="1">
    <citation type="submission" date="2022-04" db="EMBL/GenBank/DDBJ databases">
        <title>Carnegiea gigantea Genome sequencing and assembly v2.</title>
        <authorList>
            <person name="Copetti D."/>
            <person name="Sanderson M.J."/>
            <person name="Burquez A."/>
            <person name="Wojciechowski M.F."/>
        </authorList>
    </citation>
    <scope>NUCLEOTIDE SEQUENCE</scope>
    <source>
        <strain evidence="13">SGP5-SGP5p</strain>
        <tissue evidence="13">Aerial part</tissue>
    </source>
</reference>
<dbReference type="OrthoDB" id="6159439at2759"/>
<dbReference type="Pfam" id="PF00046">
    <property type="entry name" value="Homeodomain"/>
    <property type="match status" value="1"/>
</dbReference>
<comment type="similarity">
    <text evidence="2">Belongs to the HD-ZIP homeobox family. Class II subfamily.</text>
</comment>
<evidence type="ECO:0000256" key="11">
    <source>
        <dbReference type="SAM" id="MobiDB-lite"/>
    </source>
</evidence>
<evidence type="ECO:0000256" key="9">
    <source>
        <dbReference type="RuleBase" id="RU000682"/>
    </source>
</evidence>
<dbReference type="PANTHER" id="PTHR45714:SF11">
    <property type="entry name" value="HOMEOBOX-LEUCINE ZIPPER PROTEIN HAT3"/>
    <property type="match status" value="1"/>
</dbReference>
<keyword evidence="3" id="KW-0805">Transcription regulation</keyword>
<keyword evidence="7 8" id="KW-0539">Nucleus</keyword>
<dbReference type="SUPFAM" id="SSF46689">
    <property type="entry name" value="Homeodomain-like"/>
    <property type="match status" value="1"/>
</dbReference>
<evidence type="ECO:0000256" key="1">
    <source>
        <dbReference type="ARBA" id="ARBA00004123"/>
    </source>
</evidence>
<organism evidence="13 14">
    <name type="scientific">Carnegiea gigantea</name>
    <dbReference type="NCBI Taxonomy" id="171969"/>
    <lineage>
        <taxon>Eukaryota</taxon>
        <taxon>Viridiplantae</taxon>
        <taxon>Streptophyta</taxon>
        <taxon>Embryophyta</taxon>
        <taxon>Tracheophyta</taxon>
        <taxon>Spermatophyta</taxon>
        <taxon>Magnoliopsida</taxon>
        <taxon>eudicotyledons</taxon>
        <taxon>Gunneridae</taxon>
        <taxon>Pentapetalae</taxon>
        <taxon>Caryophyllales</taxon>
        <taxon>Cactineae</taxon>
        <taxon>Cactaceae</taxon>
        <taxon>Cactoideae</taxon>
        <taxon>Echinocereeae</taxon>
        <taxon>Carnegiea</taxon>
    </lineage>
</organism>
<dbReference type="Gene3D" id="1.10.10.60">
    <property type="entry name" value="Homeodomain-like"/>
    <property type="match status" value="1"/>
</dbReference>
<dbReference type="CDD" id="cd00086">
    <property type="entry name" value="homeodomain"/>
    <property type="match status" value="1"/>
</dbReference>
<keyword evidence="10" id="KW-0175">Coiled coil</keyword>
<dbReference type="SMART" id="SM00340">
    <property type="entry name" value="HALZ"/>
    <property type="match status" value="1"/>
</dbReference>
<dbReference type="AlphaFoldDB" id="A0A9Q1KWW1"/>
<dbReference type="PROSITE" id="PS00027">
    <property type="entry name" value="HOMEOBOX_1"/>
    <property type="match status" value="1"/>
</dbReference>
<evidence type="ECO:0000313" key="14">
    <source>
        <dbReference type="Proteomes" id="UP001153076"/>
    </source>
</evidence>
<dbReference type="InterPro" id="IPR017970">
    <property type="entry name" value="Homeobox_CS"/>
</dbReference>
<evidence type="ECO:0000256" key="3">
    <source>
        <dbReference type="ARBA" id="ARBA00023015"/>
    </source>
</evidence>
<name>A0A9Q1KWW1_9CARY</name>
<dbReference type="Proteomes" id="UP001153076">
    <property type="component" value="Unassembled WGS sequence"/>
</dbReference>
<keyword evidence="14" id="KW-1185">Reference proteome</keyword>
<feature type="coiled-coil region" evidence="10">
    <location>
        <begin position="140"/>
        <end position="184"/>
    </location>
</feature>
<evidence type="ECO:0000256" key="4">
    <source>
        <dbReference type="ARBA" id="ARBA00023125"/>
    </source>
</evidence>
<evidence type="ECO:0000256" key="7">
    <source>
        <dbReference type="ARBA" id="ARBA00023242"/>
    </source>
</evidence>
<evidence type="ECO:0000256" key="2">
    <source>
        <dbReference type="ARBA" id="ARBA00006074"/>
    </source>
</evidence>
<dbReference type="PROSITE" id="PS50071">
    <property type="entry name" value="HOMEOBOX_2"/>
    <property type="match status" value="1"/>
</dbReference>
<keyword evidence="5 8" id="KW-0371">Homeobox</keyword>
<dbReference type="InterPro" id="IPR001356">
    <property type="entry name" value="HD"/>
</dbReference>
<keyword evidence="6" id="KW-0804">Transcription</keyword>
<feature type="domain" description="Homeobox" evidence="12">
    <location>
        <begin position="88"/>
        <end position="148"/>
    </location>
</feature>
<dbReference type="GO" id="GO:0000981">
    <property type="term" value="F:DNA-binding transcription factor activity, RNA polymerase II-specific"/>
    <property type="evidence" value="ECO:0007669"/>
    <property type="project" value="InterPro"/>
</dbReference>
<evidence type="ECO:0000256" key="5">
    <source>
        <dbReference type="ARBA" id="ARBA00023155"/>
    </source>
</evidence>
<dbReference type="EMBL" id="JAKOGI010000017">
    <property type="protein sequence ID" value="KAJ8450077.1"/>
    <property type="molecule type" value="Genomic_DNA"/>
</dbReference>
<dbReference type="InterPro" id="IPR003106">
    <property type="entry name" value="Leu_zip_homeo"/>
</dbReference>
<dbReference type="SMART" id="SM00389">
    <property type="entry name" value="HOX"/>
    <property type="match status" value="1"/>
</dbReference>
<dbReference type="InterPro" id="IPR050762">
    <property type="entry name" value="HD-ZIP_Homeobox_LZ_Class_II"/>
</dbReference>
<comment type="subcellular location">
    <subcellularLocation>
        <location evidence="1 8 9">Nucleus</location>
    </subcellularLocation>
</comment>
<dbReference type="GO" id="GO:0043565">
    <property type="term" value="F:sequence-specific DNA binding"/>
    <property type="evidence" value="ECO:0007669"/>
    <property type="project" value="InterPro"/>
</dbReference>
<feature type="DNA-binding region" description="Homeobox" evidence="8">
    <location>
        <begin position="90"/>
        <end position="149"/>
    </location>
</feature>
<gene>
    <name evidence="13" type="ORF">Cgig2_033271</name>
</gene>
<evidence type="ECO:0000256" key="10">
    <source>
        <dbReference type="SAM" id="Coils"/>
    </source>
</evidence>
<sequence length="265" mass="29523">MQKFNTEPMLRPTTTTGLNVDVKPTVPSVRLVIDSEDVEIPKQSSPSPESTLTSTGIGKGLCGNFDGERHFANDEEEAAATCGGGNGGGGERKKLRLTEEQIMVLEQAFRGHSTVNTKQKLELARQVNLNPRQVEVWFQNRRARIKLKHTEAECEQLKKLRESLKEENRKLQKEVQELKNLQAISPDHESLSMSIIHANSHQVPNPTTLNLCHSCKSVFISTSSSLSKDMQKSQKLALDIFPRLRSDPSEHQEAINIIGSSYPSV</sequence>
<evidence type="ECO:0000313" key="13">
    <source>
        <dbReference type="EMBL" id="KAJ8450077.1"/>
    </source>
</evidence>
<comment type="caution">
    <text evidence="13">The sequence shown here is derived from an EMBL/GenBank/DDBJ whole genome shotgun (WGS) entry which is preliminary data.</text>
</comment>
<dbReference type="GO" id="GO:0005634">
    <property type="term" value="C:nucleus"/>
    <property type="evidence" value="ECO:0007669"/>
    <property type="project" value="UniProtKB-SubCell"/>
</dbReference>
<proteinExistence type="inferred from homology"/>
<dbReference type="PANTHER" id="PTHR45714">
    <property type="entry name" value="HOMEOBOX-LEUCINE ZIPPER PROTEIN HAT14"/>
    <property type="match status" value="1"/>
</dbReference>
<protein>
    <recommendedName>
        <fullName evidence="12">Homeobox domain-containing protein</fullName>
    </recommendedName>
</protein>
<evidence type="ECO:0000256" key="8">
    <source>
        <dbReference type="PROSITE-ProRule" id="PRU00108"/>
    </source>
</evidence>
<feature type="region of interest" description="Disordered" evidence="11">
    <location>
        <begin position="37"/>
        <end position="56"/>
    </location>
</feature>
<evidence type="ECO:0000256" key="6">
    <source>
        <dbReference type="ARBA" id="ARBA00023163"/>
    </source>
</evidence>